<accession>A0A0A8JZH6</accession>
<dbReference type="InterPro" id="IPR010971">
    <property type="entry name" value="UbiH/COQ6"/>
</dbReference>
<dbReference type="GO" id="GO:0071949">
    <property type="term" value="F:FAD binding"/>
    <property type="evidence" value="ECO:0007669"/>
    <property type="project" value="InterPro"/>
</dbReference>
<dbReference type="InterPro" id="IPR018168">
    <property type="entry name" value="Ubi_Hdrlase_CS"/>
</dbReference>
<evidence type="ECO:0000256" key="7">
    <source>
        <dbReference type="ARBA" id="ARBA00023033"/>
    </source>
</evidence>
<dbReference type="InterPro" id="IPR036188">
    <property type="entry name" value="FAD/NAD-bd_sf"/>
</dbReference>
<sequence length="415" mass="43701">MSQSAKGQSGFRIVVAGGGFAGGVLALALARLAPKTCRVTLVDAAPPDATRDPDGRGLALSPASKNLLNAVGLWSRLEPGAQSMDAIEITDSPLNAALRPHLLGFADELKDDGTKAWLVEAGALLGTIADEVRDEPGIELIAPDTVQTFETDGFGATIHLASGRNLRAALLVAADGKKSKLRDLAGIKCIGWSYAQMGIVATIAHERPHNGRAIQHFLPSGPFAILPLKGNRSSIVWTEEAGLAKTLVEGDPDIFLAELSRRFGHRLGAISLEGSPRAFPLSFQMARAFVGERLALVGDAAHVVHPLAGQGLNIGLRDVAALVEAITDSARVGLDIGSATALARYQRWRRFDSAFSGAAMDGMNRLFSNDSAPLRAIRDLGMGLVDRAPGLKRFLVREAAGATGDVPRLLRGKAL</sequence>
<keyword evidence="8" id="KW-0812">Transmembrane</keyword>
<comment type="similarity">
    <text evidence="3">Belongs to the UbiH/COQ6 family.</text>
</comment>
<dbReference type="GO" id="GO:0016705">
    <property type="term" value="F:oxidoreductase activity, acting on paired donors, with incorporation or reduction of molecular oxygen"/>
    <property type="evidence" value="ECO:0007669"/>
    <property type="project" value="InterPro"/>
</dbReference>
<dbReference type="Proteomes" id="UP000031643">
    <property type="component" value="Chromosome"/>
</dbReference>
<organism evidence="10 11">
    <name type="scientific">Methyloceanibacter caenitepidi</name>
    <dbReference type="NCBI Taxonomy" id="1384459"/>
    <lineage>
        <taxon>Bacteria</taxon>
        <taxon>Pseudomonadati</taxon>
        <taxon>Pseudomonadota</taxon>
        <taxon>Alphaproteobacteria</taxon>
        <taxon>Hyphomicrobiales</taxon>
        <taxon>Hyphomicrobiaceae</taxon>
        <taxon>Methyloceanibacter</taxon>
    </lineage>
</organism>
<dbReference type="GO" id="GO:0110142">
    <property type="term" value="C:ubiquinone biosynthesis complex"/>
    <property type="evidence" value="ECO:0007669"/>
    <property type="project" value="UniProtKB-ARBA"/>
</dbReference>
<dbReference type="HOGENOM" id="CLU_009665_8_1_5"/>
<evidence type="ECO:0000256" key="3">
    <source>
        <dbReference type="ARBA" id="ARBA00005349"/>
    </source>
</evidence>
<evidence type="ECO:0000256" key="1">
    <source>
        <dbReference type="ARBA" id="ARBA00001974"/>
    </source>
</evidence>
<dbReference type="Gene3D" id="3.50.50.60">
    <property type="entry name" value="FAD/NAD(P)-binding domain"/>
    <property type="match status" value="2"/>
</dbReference>
<evidence type="ECO:0000256" key="8">
    <source>
        <dbReference type="SAM" id="Phobius"/>
    </source>
</evidence>
<proteinExistence type="inferred from homology"/>
<feature type="domain" description="FAD-binding" evidence="9">
    <location>
        <begin position="13"/>
        <end position="327"/>
    </location>
</feature>
<dbReference type="InterPro" id="IPR002938">
    <property type="entry name" value="FAD-bd"/>
</dbReference>
<comment type="cofactor">
    <cofactor evidence="1">
        <name>FAD</name>
        <dbReference type="ChEBI" id="CHEBI:57692"/>
    </cofactor>
</comment>
<keyword evidence="8" id="KW-1133">Transmembrane helix</keyword>
<keyword evidence="7" id="KW-0503">Monooxygenase</keyword>
<keyword evidence="8" id="KW-0472">Membrane</keyword>
<dbReference type="GO" id="GO:0004497">
    <property type="term" value="F:monooxygenase activity"/>
    <property type="evidence" value="ECO:0007669"/>
    <property type="project" value="UniProtKB-KW"/>
</dbReference>
<evidence type="ECO:0000313" key="11">
    <source>
        <dbReference type="Proteomes" id="UP000031643"/>
    </source>
</evidence>
<dbReference type="PRINTS" id="PR00420">
    <property type="entry name" value="RNGMNOXGNASE"/>
</dbReference>
<dbReference type="NCBIfam" id="TIGR01988">
    <property type="entry name" value="Ubi-OHases"/>
    <property type="match status" value="1"/>
</dbReference>
<keyword evidence="11" id="KW-1185">Reference proteome</keyword>
<dbReference type="KEGG" id="mcg:GL4_0346"/>
<evidence type="ECO:0000256" key="6">
    <source>
        <dbReference type="ARBA" id="ARBA00023002"/>
    </source>
</evidence>
<dbReference type="FunFam" id="3.50.50.60:FF:000021">
    <property type="entry name" value="Ubiquinone biosynthesis monooxygenase COQ6"/>
    <property type="match status" value="1"/>
</dbReference>
<dbReference type="PANTHER" id="PTHR43876:SF7">
    <property type="entry name" value="UBIQUINONE BIOSYNTHESIS MONOOXYGENASE COQ6, MITOCHONDRIAL"/>
    <property type="match status" value="1"/>
</dbReference>
<evidence type="ECO:0000259" key="9">
    <source>
        <dbReference type="Pfam" id="PF01494"/>
    </source>
</evidence>
<evidence type="ECO:0000256" key="4">
    <source>
        <dbReference type="ARBA" id="ARBA00022630"/>
    </source>
</evidence>
<dbReference type="EMBL" id="AP014648">
    <property type="protein sequence ID" value="BAQ15816.1"/>
    <property type="molecule type" value="Genomic_DNA"/>
</dbReference>
<evidence type="ECO:0000256" key="2">
    <source>
        <dbReference type="ARBA" id="ARBA00004749"/>
    </source>
</evidence>
<reference evidence="10 11" key="1">
    <citation type="submission" date="2014-09" db="EMBL/GenBank/DDBJ databases">
        <title>Genome sequencing of Methyloceanibacter caenitepidi Gela4.</title>
        <authorList>
            <person name="Takeuchi M."/>
            <person name="Susumu S."/>
            <person name="Kamagata Y."/>
            <person name="Oshima K."/>
            <person name="Hattori M."/>
            <person name="Iwasaki W."/>
        </authorList>
    </citation>
    <scope>NUCLEOTIDE SEQUENCE [LARGE SCALE GENOMIC DNA]</scope>
    <source>
        <strain evidence="10 11">Gela4</strain>
    </source>
</reference>
<dbReference type="InterPro" id="IPR051205">
    <property type="entry name" value="UbiH/COQ6_monooxygenase"/>
</dbReference>
<gene>
    <name evidence="10" type="ORF">GL4_0346</name>
</gene>
<evidence type="ECO:0000256" key="5">
    <source>
        <dbReference type="ARBA" id="ARBA00022827"/>
    </source>
</evidence>
<name>A0A0A8JZH6_9HYPH</name>
<dbReference type="RefSeq" id="WP_045363864.1">
    <property type="nucleotide sequence ID" value="NZ_AP014648.1"/>
</dbReference>
<dbReference type="Pfam" id="PF01494">
    <property type="entry name" value="FAD_binding_3"/>
    <property type="match status" value="1"/>
</dbReference>
<dbReference type="AlphaFoldDB" id="A0A0A8JZH6"/>
<dbReference type="GO" id="GO:0006744">
    <property type="term" value="P:ubiquinone biosynthetic process"/>
    <property type="evidence" value="ECO:0007669"/>
    <property type="project" value="UniProtKB-UniPathway"/>
</dbReference>
<keyword evidence="6" id="KW-0560">Oxidoreductase</keyword>
<feature type="transmembrane region" description="Helical" evidence="8">
    <location>
        <begin position="12"/>
        <end position="33"/>
    </location>
</feature>
<evidence type="ECO:0000313" key="10">
    <source>
        <dbReference type="EMBL" id="BAQ15816.1"/>
    </source>
</evidence>
<comment type="pathway">
    <text evidence="2">Cofactor biosynthesis; ubiquinone biosynthesis.</text>
</comment>
<dbReference type="STRING" id="1384459.GL4_0346"/>
<dbReference type="UniPathway" id="UPA00232"/>
<dbReference type="PROSITE" id="PS01304">
    <property type="entry name" value="UBIH"/>
    <property type="match status" value="1"/>
</dbReference>
<keyword evidence="4" id="KW-0285">Flavoprotein</keyword>
<dbReference type="PANTHER" id="PTHR43876">
    <property type="entry name" value="UBIQUINONE BIOSYNTHESIS MONOOXYGENASE COQ6, MITOCHONDRIAL"/>
    <property type="match status" value="1"/>
</dbReference>
<keyword evidence="5" id="KW-0274">FAD</keyword>
<protein>
    <submittedName>
        <fullName evidence="10">2-octaprenyl-3-methyl-6-methoxy-1,4-benzoquinol hydroxylase</fullName>
    </submittedName>
</protein>
<dbReference type="SUPFAM" id="SSF51905">
    <property type="entry name" value="FAD/NAD(P)-binding domain"/>
    <property type="match status" value="1"/>
</dbReference>